<reference evidence="2 3" key="1">
    <citation type="submission" date="2018-09" db="EMBL/GenBank/DDBJ databases">
        <title>Genomic investigation of the strawberry pathogen Phytophthora fragariae indicates pathogenicity is determined by transcriptional variation in three key races.</title>
        <authorList>
            <person name="Adams T.M."/>
            <person name="Armitage A.D."/>
            <person name="Sobczyk M.K."/>
            <person name="Bates H.J."/>
            <person name="Dunwell J.M."/>
            <person name="Nellist C.F."/>
            <person name="Harrison R.J."/>
        </authorList>
    </citation>
    <scope>NUCLEOTIDE SEQUENCE [LARGE SCALE GENOMIC DNA]</scope>
    <source>
        <strain evidence="2 3">NOV-77</strain>
    </source>
</reference>
<comment type="caution">
    <text evidence="2">The sequence shown here is derived from an EMBL/GenBank/DDBJ whole genome shotgun (WGS) entry which is preliminary data.</text>
</comment>
<proteinExistence type="predicted"/>
<evidence type="ECO:0000256" key="1">
    <source>
        <dbReference type="SAM" id="MobiDB-lite"/>
    </source>
</evidence>
<protein>
    <submittedName>
        <fullName evidence="2">Uncharacterized protein</fullName>
    </submittedName>
</protein>
<dbReference type="EMBL" id="QXFY01000819">
    <property type="protein sequence ID" value="KAE9335029.1"/>
    <property type="molecule type" value="Genomic_DNA"/>
</dbReference>
<name>A0A6G0RJQ6_9STRA</name>
<dbReference type="AlphaFoldDB" id="A0A6G0RJQ6"/>
<gene>
    <name evidence="2" type="ORF">PF008_g13683</name>
</gene>
<organism evidence="2 3">
    <name type="scientific">Phytophthora fragariae</name>
    <dbReference type="NCBI Taxonomy" id="53985"/>
    <lineage>
        <taxon>Eukaryota</taxon>
        <taxon>Sar</taxon>
        <taxon>Stramenopiles</taxon>
        <taxon>Oomycota</taxon>
        <taxon>Peronosporomycetes</taxon>
        <taxon>Peronosporales</taxon>
        <taxon>Peronosporaceae</taxon>
        <taxon>Phytophthora</taxon>
    </lineage>
</organism>
<evidence type="ECO:0000313" key="2">
    <source>
        <dbReference type="EMBL" id="KAE9335029.1"/>
    </source>
</evidence>
<evidence type="ECO:0000313" key="3">
    <source>
        <dbReference type="Proteomes" id="UP000486351"/>
    </source>
</evidence>
<feature type="region of interest" description="Disordered" evidence="1">
    <location>
        <begin position="48"/>
        <end position="71"/>
    </location>
</feature>
<sequence length="71" mass="7530">MVLWVRSSLARSPSLLAGSAAPASLVHNMCRRNSPGTCQGGELHVQYPDVTHSPNTTTNPPAHGREVSPLL</sequence>
<accession>A0A6G0RJQ6</accession>
<dbReference type="Proteomes" id="UP000486351">
    <property type="component" value="Unassembled WGS sequence"/>
</dbReference>